<evidence type="ECO:0000259" key="2">
    <source>
        <dbReference type="Pfam" id="PF00534"/>
    </source>
</evidence>
<evidence type="ECO:0000256" key="1">
    <source>
        <dbReference type="ARBA" id="ARBA00022679"/>
    </source>
</evidence>
<dbReference type="Pfam" id="PF00534">
    <property type="entry name" value="Glycos_transf_1"/>
    <property type="match status" value="1"/>
</dbReference>
<accession>A0A2U9PKC4</accession>
<dbReference type="PANTHER" id="PTHR12526:SF572">
    <property type="entry name" value="BLL5144 PROTEIN"/>
    <property type="match status" value="1"/>
</dbReference>
<feature type="domain" description="Glycosyl transferase family 1" evidence="2">
    <location>
        <begin position="168"/>
        <end position="333"/>
    </location>
</feature>
<keyword evidence="1 3" id="KW-0808">Transferase</keyword>
<dbReference type="SUPFAM" id="SSF53756">
    <property type="entry name" value="UDP-Glycosyltransferase/glycogen phosphorylase"/>
    <property type="match status" value="1"/>
</dbReference>
<dbReference type="Gene3D" id="3.40.50.2000">
    <property type="entry name" value="Glycogen Phosphorylase B"/>
    <property type="match status" value="2"/>
</dbReference>
<evidence type="ECO:0000313" key="3">
    <source>
        <dbReference type="EMBL" id="AWT52193.1"/>
    </source>
</evidence>
<dbReference type="GO" id="GO:0016757">
    <property type="term" value="F:glycosyltransferase activity"/>
    <property type="evidence" value="ECO:0007669"/>
    <property type="project" value="InterPro"/>
</dbReference>
<dbReference type="Proteomes" id="UP000011200">
    <property type="component" value="Chromosome"/>
</dbReference>
<proteinExistence type="predicted"/>
<reference evidence="4" key="2">
    <citation type="submission" date="2018-03" db="EMBL/GenBank/DDBJ databases">
        <authorList>
            <person name="Derbyshire K."/>
            <person name="Gray T.A."/>
            <person name="Champion M."/>
        </authorList>
    </citation>
    <scope>NUCLEOTIDE SEQUENCE [LARGE SCALE GENOMIC DNA]</scope>
    <source>
        <strain evidence="4">MKD8</strain>
    </source>
</reference>
<dbReference type="PANTHER" id="PTHR12526">
    <property type="entry name" value="GLYCOSYLTRANSFERASE"/>
    <property type="match status" value="1"/>
</dbReference>
<dbReference type="InterPro" id="IPR001296">
    <property type="entry name" value="Glyco_trans_1"/>
</dbReference>
<dbReference type="AlphaFoldDB" id="A0A2U9PKC4"/>
<dbReference type="EMBL" id="CP027541">
    <property type="protein sequence ID" value="AWT52193.1"/>
    <property type="molecule type" value="Genomic_DNA"/>
</dbReference>
<name>A0A2U9PKC4_MYCSE</name>
<protein>
    <submittedName>
        <fullName evidence="3">Glycosyltransferase, group I</fullName>
    </submittedName>
</protein>
<sequence>MLGAYGPTPCGTSAFSSALAGGLDACGVTVNVVRVADAVPSGSARVVGELVVDSTASAAACAGLLNSNDVVIVHHDEGRHGGPDAAQLLDIVEALEVPTILVVHEHAKSATSQQRSDLERLAAPAAQVVVLSESAHTRFCADVRVDRRKVLTIPHGATLPPRGPIAKRNRPTMLTWGELRPGKGVERVIDVMGDLRQLNGRPRYVVAGQTPLAADAQAYRDACVERVRSRGLTDAVYFESGCRTMAGLSALVRSAAVAVLPYDSTDQAASAVLADAIANGRPVVATAFPHAVELLSTGAGIVVDHDDPDALTAALRSVLTQPRLAGGMAAEARRLAPAMAWSVVASSYRAAAYSLLSRREKSA</sequence>
<reference evidence="3 4" key="1">
    <citation type="journal article" date="2013" name="Genome Announc.">
        <title>Draft genome sequence of MKD8, a conjugal recipient Mycobacterium smegmatis strain.</title>
        <authorList>
            <person name="Gray T.A."/>
            <person name="Palumbo M.J."/>
            <person name="Derbyshire K.M."/>
        </authorList>
    </citation>
    <scope>NUCLEOTIDE SEQUENCE [LARGE SCALE GENOMIC DNA]</scope>
    <source>
        <strain evidence="3 4">MKD8</strain>
    </source>
</reference>
<gene>
    <name evidence="3" type="ORF">D806_012050</name>
</gene>
<evidence type="ECO:0000313" key="4">
    <source>
        <dbReference type="Proteomes" id="UP000011200"/>
    </source>
</evidence>
<organism evidence="3 4">
    <name type="scientific">Mycolicibacterium smegmatis (strain MKD8)</name>
    <name type="common">Mycobacterium smegmatis</name>
    <dbReference type="NCBI Taxonomy" id="1214915"/>
    <lineage>
        <taxon>Bacteria</taxon>
        <taxon>Bacillati</taxon>
        <taxon>Actinomycetota</taxon>
        <taxon>Actinomycetes</taxon>
        <taxon>Mycobacteriales</taxon>
        <taxon>Mycobacteriaceae</taxon>
        <taxon>Mycolicibacterium</taxon>
    </lineage>
</organism>